<evidence type="ECO:0000259" key="6">
    <source>
        <dbReference type="Pfam" id="PF02803"/>
    </source>
</evidence>
<dbReference type="PROSITE" id="PS00098">
    <property type="entry name" value="THIOLASE_1"/>
    <property type="match status" value="1"/>
</dbReference>
<dbReference type="CDD" id="cd00751">
    <property type="entry name" value="thiolase"/>
    <property type="match status" value="1"/>
</dbReference>
<dbReference type="InterPro" id="IPR020617">
    <property type="entry name" value="Thiolase_C"/>
</dbReference>
<dbReference type="EMBL" id="CAKOGL010000008">
    <property type="protein sequence ID" value="CAH2089124.1"/>
    <property type="molecule type" value="Genomic_DNA"/>
</dbReference>
<dbReference type="NCBIfam" id="TIGR01930">
    <property type="entry name" value="AcCoA-C-Actrans"/>
    <property type="match status" value="1"/>
</dbReference>
<evidence type="ECO:0000256" key="3">
    <source>
        <dbReference type="ARBA" id="ARBA00023315"/>
    </source>
</evidence>
<reference evidence="7" key="1">
    <citation type="submission" date="2022-03" db="EMBL/GenBank/DDBJ databases">
        <authorList>
            <person name="Tunstrom K."/>
        </authorList>
    </citation>
    <scope>NUCLEOTIDE SEQUENCE</scope>
</reference>
<keyword evidence="2 4" id="KW-0808">Transferase</keyword>
<dbReference type="Pfam" id="PF00108">
    <property type="entry name" value="Thiolase_N"/>
    <property type="match status" value="1"/>
</dbReference>
<evidence type="ECO:0000313" key="8">
    <source>
        <dbReference type="Proteomes" id="UP001153954"/>
    </source>
</evidence>
<keyword evidence="3 4" id="KW-0012">Acyltransferase</keyword>
<accession>A0AAU9TUH2</accession>
<gene>
    <name evidence="7" type="ORF">EEDITHA_LOCUS5213</name>
</gene>
<feature type="domain" description="Thiolase N-terminal" evidence="5">
    <location>
        <begin position="8"/>
        <end position="267"/>
    </location>
</feature>
<evidence type="ECO:0000256" key="2">
    <source>
        <dbReference type="ARBA" id="ARBA00022679"/>
    </source>
</evidence>
<protein>
    <recommendedName>
        <fullName evidence="9">Mitochondrial 3-ketoacyl-coa thiolase</fullName>
    </recommendedName>
</protein>
<evidence type="ECO:0000259" key="5">
    <source>
        <dbReference type="Pfam" id="PF00108"/>
    </source>
</evidence>
<name>A0AAU9TUH2_EUPED</name>
<comment type="caution">
    <text evidence="7">The sequence shown here is derived from an EMBL/GenBank/DDBJ whole genome shotgun (WGS) entry which is preliminary data.</text>
</comment>
<organism evidence="7 8">
    <name type="scientific">Euphydryas editha</name>
    <name type="common">Edith's checkerspot</name>
    <dbReference type="NCBI Taxonomy" id="104508"/>
    <lineage>
        <taxon>Eukaryota</taxon>
        <taxon>Metazoa</taxon>
        <taxon>Ecdysozoa</taxon>
        <taxon>Arthropoda</taxon>
        <taxon>Hexapoda</taxon>
        <taxon>Insecta</taxon>
        <taxon>Pterygota</taxon>
        <taxon>Neoptera</taxon>
        <taxon>Endopterygota</taxon>
        <taxon>Lepidoptera</taxon>
        <taxon>Glossata</taxon>
        <taxon>Ditrysia</taxon>
        <taxon>Papilionoidea</taxon>
        <taxon>Nymphalidae</taxon>
        <taxon>Nymphalinae</taxon>
        <taxon>Euphydryas</taxon>
    </lineage>
</organism>
<dbReference type="GO" id="GO:0003985">
    <property type="term" value="F:acetyl-CoA C-acetyltransferase activity"/>
    <property type="evidence" value="ECO:0007669"/>
    <property type="project" value="TreeGrafter"/>
</dbReference>
<dbReference type="InterPro" id="IPR020615">
    <property type="entry name" value="Thiolase_acyl_enz_int_AS"/>
</dbReference>
<dbReference type="Gene3D" id="3.40.47.10">
    <property type="match status" value="2"/>
</dbReference>
<evidence type="ECO:0000256" key="1">
    <source>
        <dbReference type="ARBA" id="ARBA00010982"/>
    </source>
</evidence>
<dbReference type="Pfam" id="PF02803">
    <property type="entry name" value="Thiolase_C"/>
    <property type="match status" value="1"/>
</dbReference>
<keyword evidence="8" id="KW-1185">Reference proteome</keyword>
<evidence type="ECO:0000256" key="4">
    <source>
        <dbReference type="RuleBase" id="RU003557"/>
    </source>
</evidence>
<dbReference type="InterPro" id="IPR016039">
    <property type="entry name" value="Thiolase-like"/>
</dbReference>
<evidence type="ECO:0008006" key="9">
    <source>
        <dbReference type="Google" id="ProtNLM"/>
    </source>
</evidence>
<sequence length="398" mass="42478">MALALKGIFVIGAKRTPFCKYGGSLRELPASHVYAAAAKEALNSGNLDPSLVDSTIVGNVNFLSQCDGGKTSRYCGIYSGVPIEKPALGVNKTCGSGLQAVITSAVELSTGAADLCLTGGTELMSSLPFLVRDFRFGSTLGSSYHFEDYYKKQFFDSYSRLTLEKMAENIAQKYKISRDEADRYAFKSHSKWKAGRDSNIFNDEITSLTVNLRKKEFLLSIDELFDTKIDMDTVANAPSLLDDGNVVTSLNSSMPADGAAALVLANEAAIERNSLTPLARVSGWACVGSDPLEPGLATVDAVNRLLKVTGTDIDTVDLFEINETFASQVLATIKQLKVDESKVNINGGALVLGNPVAATGARLAVHLVHLINRRRAKRAIAVSSCGGGQGVAVMFESV</sequence>
<dbReference type="SUPFAM" id="SSF53901">
    <property type="entry name" value="Thiolase-like"/>
    <property type="match status" value="2"/>
</dbReference>
<dbReference type="InterPro" id="IPR020616">
    <property type="entry name" value="Thiolase_N"/>
</dbReference>
<dbReference type="PANTHER" id="PTHR18919:SF107">
    <property type="entry name" value="ACETYL-COA ACETYLTRANSFERASE, CYTOSOLIC"/>
    <property type="match status" value="1"/>
</dbReference>
<dbReference type="AlphaFoldDB" id="A0AAU9TUH2"/>
<dbReference type="InterPro" id="IPR002155">
    <property type="entry name" value="Thiolase"/>
</dbReference>
<evidence type="ECO:0000313" key="7">
    <source>
        <dbReference type="EMBL" id="CAH2089124.1"/>
    </source>
</evidence>
<proteinExistence type="inferred from homology"/>
<dbReference type="Proteomes" id="UP001153954">
    <property type="component" value="Unassembled WGS sequence"/>
</dbReference>
<comment type="similarity">
    <text evidence="1 4">Belongs to the thiolase-like superfamily. Thiolase family.</text>
</comment>
<dbReference type="GO" id="GO:0005739">
    <property type="term" value="C:mitochondrion"/>
    <property type="evidence" value="ECO:0007669"/>
    <property type="project" value="TreeGrafter"/>
</dbReference>
<feature type="domain" description="Thiolase C-terminal" evidence="6">
    <location>
        <begin position="275"/>
        <end position="396"/>
    </location>
</feature>
<dbReference type="GO" id="GO:0006635">
    <property type="term" value="P:fatty acid beta-oxidation"/>
    <property type="evidence" value="ECO:0007669"/>
    <property type="project" value="TreeGrafter"/>
</dbReference>
<dbReference type="PANTHER" id="PTHR18919">
    <property type="entry name" value="ACETYL-COA C-ACYLTRANSFERASE"/>
    <property type="match status" value="1"/>
</dbReference>
<dbReference type="PIRSF" id="PIRSF000429">
    <property type="entry name" value="Ac-CoA_Ac_transf"/>
    <property type="match status" value="1"/>
</dbReference>